<sequence length="310" mass="34172">MSAQDLQSLMPLREIYLQLALLSLFMHGLYTAVFLATLYGTVTHGRGQWSTSRVFVYIPILAMYIVSTGCSATLWLVAKRAFIKHGQSPEDTVAYLNSSPTVNLITAALPANIFIADSILIWRCWSVWNRKIKIIILPATCVLVGAVLGAITIAAEIQEGLVTATRGKHSLAASYFTLALVSQLSATLLIIYRIFSLGVGQTHKYARVIEILVESAAPNCIILICFLPFFVRSPSVNNFYPQAILVQTAGIGPTLIVARVTFDMARPENEWKCGRQSGDTRPLEFRPLPLPTYMSRMSATITSTGSILWR</sequence>
<dbReference type="Proteomes" id="UP001218218">
    <property type="component" value="Unassembled WGS sequence"/>
</dbReference>
<feature type="transmembrane region" description="Helical" evidence="1">
    <location>
        <begin position="15"/>
        <end position="42"/>
    </location>
</feature>
<feature type="transmembrane region" description="Helical" evidence="1">
    <location>
        <begin position="134"/>
        <end position="155"/>
    </location>
</feature>
<proteinExistence type="predicted"/>
<keyword evidence="1" id="KW-0472">Membrane</keyword>
<gene>
    <name evidence="2" type="ORF">DFH08DRAFT_903882</name>
</gene>
<feature type="transmembrane region" description="Helical" evidence="1">
    <location>
        <begin position="54"/>
        <end position="78"/>
    </location>
</feature>
<organism evidence="2 3">
    <name type="scientific">Mycena albidolilacea</name>
    <dbReference type="NCBI Taxonomy" id="1033008"/>
    <lineage>
        <taxon>Eukaryota</taxon>
        <taxon>Fungi</taxon>
        <taxon>Dikarya</taxon>
        <taxon>Basidiomycota</taxon>
        <taxon>Agaricomycotina</taxon>
        <taxon>Agaricomycetes</taxon>
        <taxon>Agaricomycetidae</taxon>
        <taxon>Agaricales</taxon>
        <taxon>Marasmiineae</taxon>
        <taxon>Mycenaceae</taxon>
        <taxon>Mycena</taxon>
    </lineage>
</organism>
<name>A0AAD6Z1H6_9AGAR</name>
<reference evidence="2" key="1">
    <citation type="submission" date="2023-03" db="EMBL/GenBank/DDBJ databases">
        <title>Massive genome expansion in bonnet fungi (Mycena s.s.) driven by repeated elements and novel gene families across ecological guilds.</title>
        <authorList>
            <consortium name="Lawrence Berkeley National Laboratory"/>
            <person name="Harder C.B."/>
            <person name="Miyauchi S."/>
            <person name="Viragh M."/>
            <person name="Kuo A."/>
            <person name="Thoen E."/>
            <person name="Andreopoulos B."/>
            <person name="Lu D."/>
            <person name="Skrede I."/>
            <person name="Drula E."/>
            <person name="Henrissat B."/>
            <person name="Morin E."/>
            <person name="Kohler A."/>
            <person name="Barry K."/>
            <person name="LaButti K."/>
            <person name="Morin E."/>
            <person name="Salamov A."/>
            <person name="Lipzen A."/>
            <person name="Mereny Z."/>
            <person name="Hegedus B."/>
            <person name="Baldrian P."/>
            <person name="Stursova M."/>
            <person name="Weitz H."/>
            <person name="Taylor A."/>
            <person name="Grigoriev I.V."/>
            <person name="Nagy L.G."/>
            <person name="Martin F."/>
            <person name="Kauserud H."/>
        </authorList>
    </citation>
    <scope>NUCLEOTIDE SEQUENCE</scope>
    <source>
        <strain evidence="2">CBHHK002</strain>
    </source>
</reference>
<feature type="transmembrane region" description="Helical" evidence="1">
    <location>
        <begin position="175"/>
        <end position="195"/>
    </location>
</feature>
<keyword evidence="1" id="KW-0812">Transmembrane</keyword>
<evidence type="ECO:0000256" key="1">
    <source>
        <dbReference type="SAM" id="Phobius"/>
    </source>
</evidence>
<keyword evidence="3" id="KW-1185">Reference proteome</keyword>
<protein>
    <submittedName>
        <fullName evidence="2">Uncharacterized protein</fullName>
    </submittedName>
</protein>
<feature type="transmembrane region" description="Helical" evidence="1">
    <location>
        <begin position="102"/>
        <end position="122"/>
    </location>
</feature>
<comment type="caution">
    <text evidence="2">The sequence shown here is derived from an EMBL/GenBank/DDBJ whole genome shotgun (WGS) entry which is preliminary data.</text>
</comment>
<evidence type="ECO:0000313" key="3">
    <source>
        <dbReference type="Proteomes" id="UP001218218"/>
    </source>
</evidence>
<feature type="transmembrane region" description="Helical" evidence="1">
    <location>
        <begin position="207"/>
        <end position="231"/>
    </location>
</feature>
<dbReference type="AlphaFoldDB" id="A0AAD6Z1H6"/>
<keyword evidence="1" id="KW-1133">Transmembrane helix</keyword>
<dbReference type="EMBL" id="JARIHO010000104">
    <property type="protein sequence ID" value="KAJ7303673.1"/>
    <property type="molecule type" value="Genomic_DNA"/>
</dbReference>
<evidence type="ECO:0000313" key="2">
    <source>
        <dbReference type="EMBL" id="KAJ7303673.1"/>
    </source>
</evidence>
<feature type="transmembrane region" description="Helical" evidence="1">
    <location>
        <begin position="243"/>
        <end position="262"/>
    </location>
</feature>
<accession>A0AAD6Z1H6</accession>